<keyword evidence="3" id="KW-1185">Reference proteome</keyword>
<dbReference type="EnsemblProtists" id="EKX41220">
    <property type="protein sequence ID" value="EKX41220"/>
    <property type="gene ID" value="GUITHDRAFT_112691"/>
</dbReference>
<reference evidence="2" key="3">
    <citation type="submission" date="2016-03" db="UniProtKB">
        <authorList>
            <consortium name="EnsemblProtists"/>
        </authorList>
    </citation>
    <scope>IDENTIFICATION</scope>
</reference>
<reference evidence="3" key="2">
    <citation type="submission" date="2012-11" db="EMBL/GenBank/DDBJ databases">
        <authorList>
            <person name="Kuo A."/>
            <person name="Curtis B.A."/>
            <person name="Tanifuji G."/>
            <person name="Burki F."/>
            <person name="Gruber A."/>
            <person name="Irimia M."/>
            <person name="Maruyama S."/>
            <person name="Arias M.C."/>
            <person name="Ball S.G."/>
            <person name="Gile G.H."/>
            <person name="Hirakawa Y."/>
            <person name="Hopkins J.F."/>
            <person name="Rensing S.A."/>
            <person name="Schmutz J."/>
            <person name="Symeonidi A."/>
            <person name="Elias M."/>
            <person name="Eveleigh R.J."/>
            <person name="Herman E.K."/>
            <person name="Klute M.J."/>
            <person name="Nakayama T."/>
            <person name="Obornik M."/>
            <person name="Reyes-Prieto A."/>
            <person name="Armbrust E.V."/>
            <person name="Aves S.J."/>
            <person name="Beiko R.G."/>
            <person name="Coutinho P."/>
            <person name="Dacks J.B."/>
            <person name="Durnford D.G."/>
            <person name="Fast N.M."/>
            <person name="Green B.R."/>
            <person name="Grisdale C."/>
            <person name="Hempe F."/>
            <person name="Henrissat B."/>
            <person name="Hoppner M.P."/>
            <person name="Ishida K.-I."/>
            <person name="Kim E."/>
            <person name="Koreny L."/>
            <person name="Kroth P.G."/>
            <person name="Liu Y."/>
            <person name="Malik S.-B."/>
            <person name="Maier U.G."/>
            <person name="McRose D."/>
            <person name="Mock T."/>
            <person name="Neilson J.A."/>
            <person name="Onodera N.T."/>
            <person name="Poole A.M."/>
            <person name="Pritham E.J."/>
            <person name="Richards T.A."/>
            <person name="Rocap G."/>
            <person name="Roy S.W."/>
            <person name="Sarai C."/>
            <person name="Schaack S."/>
            <person name="Shirato S."/>
            <person name="Slamovits C.H."/>
            <person name="Spencer D.F."/>
            <person name="Suzuki S."/>
            <person name="Worden A.Z."/>
            <person name="Zauner S."/>
            <person name="Barry K."/>
            <person name="Bell C."/>
            <person name="Bharti A.K."/>
            <person name="Crow J.A."/>
            <person name="Grimwood J."/>
            <person name="Kramer R."/>
            <person name="Lindquist E."/>
            <person name="Lucas S."/>
            <person name="Salamov A."/>
            <person name="McFadden G.I."/>
            <person name="Lane C.E."/>
            <person name="Keeling P.J."/>
            <person name="Gray M.W."/>
            <person name="Grigoriev I.V."/>
            <person name="Archibald J.M."/>
        </authorList>
    </citation>
    <scope>NUCLEOTIDE SEQUENCE</scope>
    <source>
        <strain evidence="3">CCMP2712</strain>
    </source>
</reference>
<proteinExistence type="predicted"/>
<dbReference type="GeneID" id="17297876"/>
<dbReference type="RefSeq" id="XP_005828200.1">
    <property type="nucleotide sequence ID" value="XM_005828143.1"/>
</dbReference>
<organism evidence="1">
    <name type="scientific">Guillardia theta (strain CCMP2712)</name>
    <name type="common">Cryptophyte</name>
    <dbReference type="NCBI Taxonomy" id="905079"/>
    <lineage>
        <taxon>Eukaryota</taxon>
        <taxon>Cryptophyceae</taxon>
        <taxon>Pyrenomonadales</taxon>
        <taxon>Geminigeraceae</taxon>
        <taxon>Guillardia</taxon>
    </lineage>
</organism>
<evidence type="ECO:0000313" key="1">
    <source>
        <dbReference type="EMBL" id="EKX41220.1"/>
    </source>
</evidence>
<accession>L1IZG3</accession>
<evidence type="ECO:0000313" key="3">
    <source>
        <dbReference type="Proteomes" id="UP000011087"/>
    </source>
</evidence>
<reference evidence="1 3" key="1">
    <citation type="journal article" date="2012" name="Nature">
        <title>Algal genomes reveal evolutionary mosaicism and the fate of nucleomorphs.</title>
        <authorList>
            <consortium name="DOE Joint Genome Institute"/>
            <person name="Curtis B.A."/>
            <person name="Tanifuji G."/>
            <person name="Burki F."/>
            <person name="Gruber A."/>
            <person name="Irimia M."/>
            <person name="Maruyama S."/>
            <person name="Arias M.C."/>
            <person name="Ball S.G."/>
            <person name="Gile G.H."/>
            <person name="Hirakawa Y."/>
            <person name="Hopkins J.F."/>
            <person name="Kuo A."/>
            <person name="Rensing S.A."/>
            <person name="Schmutz J."/>
            <person name="Symeonidi A."/>
            <person name="Elias M."/>
            <person name="Eveleigh R.J."/>
            <person name="Herman E.K."/>
            <person name="Klute M.J."/>
            <person name="Nakayama T."/>
            <person name="Obornik M."/>
            <person name="Reyes-Prieto A."/>
            <person name="Armbrust E.V."/>
            <person name="Aves S.J."/>
            <person name="Beiko R.G."/>
            <person name="Coutinho P."/>
            <person name="Dacks J.B."/>
            <person name="Durnford D.G."/>
            <person name="Fast N.M."/>
            <person name="Green B.R."/>
            <person name="Grisdale C.J."/>
            <person name="Hempel F."/>
            <person name="Henrissat B."/>
            <person name="Hoppner M.P."/>
            <person name="Ishida K."/>
            <person name="Kim E."/>
            <person name="Koreny L."/>
            <person name="Kroth P.G."/>
            <person name="Liu Y."/>
            <person name="Malik S.B."/>
            <person name="Maier U.G."/>
            <person name="McRose D."/>
            <person name="Mock T."/>
            <person name="Neilson J.A."/>
            <person name="Onodera N.T."/>
            <person name="Poole A.M."/>
            <person name="Pritham E.J."/>
            <person name="Richards T.A."/>
            <person name="Rocap G."/>
            <person name="Roy S.W."/>
            <person name="Sarai C."/>
            <person name="Schaack S."/>
            <person name="Shirato S."/>
            <person name="Slamovits C.H."/>
            <person name="Spencer D.F."/>
            <person name="Suzuki S."/>
            <person name="Worden A.Z."/>
            <person name="Zauner S."/>
            <person name="Barry K."/>
            <person name="Bell C."/>
            <person name="Bharti A.K."/>
            <person name="Crow J.A."/>
            <person name="Grimwood J."/>
            <person name="Kramer R."/>
            <person name="Lindquist E."/>
            <person name="Lucas S."/>
            <person name="Salamov A."/>
            <person name="McFadden G.I."/>
            <person name="Lane C.E."/>
            <person name="Keeling P.J."/>
            <person name="Gray M.W."/>
            <person name="Grigoriev I.V."/>
            <person name="Archibald J.M."/>
        </authorList>
    </citation>
    <scope>NUCLEOTIDE SEQUENCE</scope>
    <source>
        <strain evidence="1 3">CCMP2712</strain>
    </source>
</reference>
<dbReference type="KEGG" id="gtt:GUITHDRAFT_112691"/>
<name>L1IZG3_GUITC</name>
<dbReference type="Proteomes" id="UP000011087">
    <property type="component" value="Unassembled WGS sequence"/>
</dbReference>
<dbReference type="HOGENOM" id="CLU_1716729_0_0_1"/>
<gene>
    <name evidence="1" type="ORF">GUITHDRAFT_112691</name>
</gene>
<dbReference type="EMBL" id="JH993025">
    <property type="protein sequence ID" value="EKX41220.1"/>
    <property type="molecule type" value="Genomic_DNA"/>
</dbReference>
<dbReference type="AlphaFoldDB" id="L1IZG3"/>
<dbReference type="PaxDb" id="55529-EKX41220"/>
<sequence>MLQVRHLSFSLGIQNLGVKGSLFEMYLFKKLASTWLNVTYRGSRQTESWDQCLVEIFSPSQGIETLPEDKTRLRPISAFQGGYDAEIMDQAEGKVMFVQVTMAQKHSFKLSFFSKALKVFNIPEDGAWKVEVGFLVPLEELARLEISRIEDSGALEKNGGKRGDEAMQVDVVGVSIMQSGDQK</sequence>
<protein>
    <submittedName>
        <fullName evidence="1 2">Uncharacterized protein</fullName>
    </submittedName>
</protein>
<evidence type="ECO:0000313" key="2">
    <source>
        <dbReference type="EnsemblProtists" id="EKX41220"/>
    </source>
</evidence>